<dbReference type="OrthoDB" id="343092at2759"/>
<proteinExistence type="inferred from homology"/>
<evidence type="ECO:0000256" key="3">
    <source>
        <dbReference type="ARBA" id="ARBA00005313"/>
    </source>
</evidence>
<dbReference type="InterPro" id="IPR042530">
    <property type="entry name" value="EME1/EME2_C"/>
</dbReference>
<keyword evidence="11" id="KW-0234">DNA repair</keyword>
<dbReference type="SMART" id="SM00891">
    <property type="entry name" value="ERCC4"/>
    <property type="match status" value="1"/>
</dbReference>
<dbReference type="GO" id="GO:0048476">
    <property type="term" value="C:Holliday junction resolvase complex"/>
    <property type="evidence" value="ECO:0007669"/>
    <property type="project" value="InterPro"/>
</dbReference>
<dbReference type="eggNOG" id="ENOG502R8ER">
    <property type="taxonomic scope" value="Eukaryota"/>
</dbReference>
<evidence type="ECO:0000259" key="15">
    <source>
        <dbReference type="SMART" id="SM00891"/>
    </source>
</evidence>
<dbReference type="GO" id="GO:0031573">
    <property type="term" value="P:mitotic intra-S DNA damage checkpoint signaling"/>
    <property type="evidence" value="ECO:0007669"/>
    <property type="project" value="TreeGrafter"/>
</dbReference>
<dbReference type="InterPro" id="IPR006166">
    <property type="entry name" value="ERCC4_domain"/>
</dbReference>
<evidence type="ECO:0000256" key="9">
    <source>
        <dbReference type="ARBA" id="ARBA00022842"/>
    </source>
</evidence>
<dbReference type="GO" id="GO:0046872">
    <property type="term" value="F:metal ion binding"/>
    <property type="evidence" value="ECO:0007669"/>
    <property type="project" value="UniProtKB-KW"/>
</dbReference>
<dbReference type="GO" id="GO:0000712">
    <property type="term" value="P:resolution of meiotic recombination intermediates"/>
    <property type="evidence" value="ECO:0007669"/>
    <property type="project" value="TreeGrafter"/>
</dbReference>
<dbReference type="GO" id="GO:0008821">
    <property type="term" value="F:crossover junction DNA endonuclease activity"/>
    <property type="evidence" value="ECO:0007669"/>
    <property type="project" value="TreeGrafter"/>
</dbReference>
<keyword evidence="7" id="KW-0227">DNA damage</keyword>
<dbReference type="GO" id="GO:0005634">
    <property type="term" value="C:nucleus"/>
    <property type="evidence" value="ECO:0007669"/>
    <property type="project" value="UniProtKB-SubCell"/>
</dbReference>
<evidence type="ECO:0000256" key="10">
    <source>
        <dbReference type="ARBA" id="ARBA00023172"/>
    </source>
</evidence>
<comment type="cofactor">
    <cofactor evidence="1">
        <name>Mg(2+)</name>
        <dbReference type="ChEBI" id="CHEBI:18420"/>
    </cofactor>
</comment>
<dbReference type="PANTHER" id="PTHR21077:SF5">
    <property type="entry name" value="CROSSOVER JUNCTION ENDONUCLEASE MMS4"/>
    <property type="match status" value="1"/>
</dbReference>
<dbReference type="GeneID" id="19325683"/>
<dbReference type="Gene3D" id="1.10.150.670">
    <property type="entry name" value="Crossover junction endonuclease EME1, DNA-binding domain"/>
    <property type="match status" value="1"/>
</dbReference>
<dbReference type="InterPro" id="IPR033310">
    <property type="entry name" value="Mms4/EME1/EME2"/>
</dbReference>
<dbReference type="GO" id="GO:0031297">
    <property type="term" value="P:replication fork processing"/>
    <property type="evidence" value="ECO:0007669"/>
    <property type="project" value="TreeGrafter"/>
</dbReference>
<protein>
    <submittedName>
        <fullName evidence="16">Putative ercc4 domain-containing protein</fullName>
    </submittedName>
</protein>
<dbReference type="GO" id="GO:0006302">
    <property type="term" value="P:double-strand break repair"/>
    <property type="evidence" value="ECO:0007669"/>
    <property type="project" value="TreeGrafter"/>
</dbReference>
<dbReference type="HOGENOM" id="CLU_013160_1_1_1"/>
<dbReference type="EMBL" id="KB933162">
    <property type="protein sequence ID" value="EON99331.1"/>
    <property type="molecule type" value="Genomic_DNA"/>
</dbReference>
<dbReference type="InterPro" id="IPR047521">
    <property type="entry name" value="XPF_nuclease_EME1_ascomycetes"/>
</dbReference>
<reference evidence="17" key="1">
    <citation type="journal article" date="2013" name="Genome Announc.">
        <title>Draft genome sequence of the ascomycete Phaeoacremonium aleophilum strain UCR-PA7, a causal agent of the esca disease complex in grapevines.</title>
        <authorList>
            <person name="Blanco-Ulate B."/>
            <person name="Rolshausen P."/>
            <person name="Cantu D."/>
        </authorList>
    </citation>
    <scope>NUCLEOTIDE SEQUENCE [LARGE SCALE GENOMIC DNA]</scope>
    <source>
        <strain evidence="17">UCR-PA7</strain>
    </source>
</reference>
<dbReference type="Proteomes" id="UP000014074">
    <property type="component" value="Unassembled WGS sequence"/>
</dbReference>
<evidence type="ECO:0000256" key="11">
    <source>
        <dbReference type="ARBA" id="ARBA00023204"/>
    </source>
</evidence>
<keyword evidence="9" id="KW-0460">Magnesium</keyword>
<keyword evidence="6" id="KW-0255">Endonuclease</keyword>
<dbReference type="RefSeq" id="XP_007915897.1">
    <property type="nucleotide sequence ID" value="XM_007917706.1"/>
</dbReference>
<comment type="similarity">
    <text evidence="3">Belongs to the EME1/MMS4 family.</text>
</comment>
<evidence type="ECO:0000256" key="12">
    <source>
        <dbReference type="ARBA" id="ARBA00023242"/>
    </source>
</evidence>
<keyword evidence="13" id="KW-0469">Meiosis</keyword>
<feature type="domain" description="ERCC4" evidence="15">
    <location>
        <begin position="61"/>
        <end position="334"/>
    </location>
</feature>
<name>R8BJ43_PHAM7</name>
<keyword evidence="8" id="KW-0378">Hydrolase</keyword>
<keyword evidence="4" id="KW-0540">Nuclease</keyword>
<evidence type="ECO:0000256" key="14">
    <source>
        <dbReference type="SAM" id="MobiDB-lite"/>
    </source>
</evidence>
<dbReference type="PANTHER" id="PTHR21077">
    <property type="entry name" value="EME1 PROTEIN"/>
    <property type="match status" value="1"/>
</dbReference>
<dbReference type="AlphaFoldDB" id="R8BJ43"/>
<evidence type="ECO:0000256" key="4">
    <source>
        <dbReference type="ARBA" id="ARBA00022722"/>
    </source>
</evidence>
<organism evidence="16 17">
    <name type="scientific">Phaeoacremonium minimum (strain UCR-PA7)</name>
    <name type="common">Esca disease fungus</name>
    <name type="synonym">Togninia minima</name>
    <dbReference type="NCBI Taxonomy" id="1286976"/>
    <lineage>
        <taxon>Eukaryota</taxon>
        <taxon>Fungi</taxon>
        <taxon>Dikarya</taxon>
        <taxon>Ascomycota</taxon>
        <taxon>Pezizomycotina</taxon>
        <taxon>Sordariomycetes</taxon>
        <taxon>Sordariomycetidae</taxon>
        <taxon>Togniniales</taxon>
        <taxon>Togniniaceae</taxon>
        <taxon>Phaeoacremonium</taxon>
    </lineage>
</organism>
<keyword evidence="17" id="KW-1185">Reference proteome</keyword>
<dbReference type="Gene3D" id="3.40.50.10130">
    <property type="match status" value="1"/>
</dbReference>
<dbReference type="FunFam" id="1.10.150.670:FF:000004">
    <property type="entry name" value="Crossover junction endonuclease EME1"/>
    <property type="match status" value="1"/>
</dbReference>
<keyword evidence="5" id="KW-0479">Metal-binding</keyword>
<dbReference type="KEGG" id="tmn:UCRPA7_5159"/>
<keyword evidence="12" id="KW-0539">Nucleus</keyword>
<dbReference type="CDD" id="cd20085">
    <property type="entry name" value="XPF_nuclease_Mms4"/>
    <property type="match status" value="1"/>
</dbReference>
<gene>
    <name evidence="16" type="ORF">UCRPA7_5159</name>
</gene>
<comment type="subcellular location">
    <subcellularLocation>
        <location evidence="2">Nucleus</location>
    </subcellularLocation>
</comment>
<evidence type="ECO:0000256" key="13">
    <source>
        <dbReference type="ARBA" id="ARBA00023254"/>
    </source>
</evidence>
<feature type="region of interest" description="Disordered" evidence="14">
    <location>
        <begin position="1"/>
        <end position="41"/>
    </location>
</feature>
<sequence length="381" mass="42797">MTTDEKIRDKAAKTAAREAEKRRKDLEKQQAREQKAREKEKAAALAEVNKIRTDKKTSTPEMIVDIPSSLNVSTTLQIETLLKDLSVQCQPWTSPVNNVIRWRRKVAARFNEDLGHWEPIPMRIEPENQVLVILTAAEFVELALGSEGSDIEAHVFKMRQDFRDHTLIYLVEGLTAWMRKNRNIRNRQFVSAVRNTGEGDSSAPPPSSQAPTGRKRKNGAPQEYISEDSVEDALLDLQVLHGALIHHTNAAVETAQWVAVFTQHISTIPYRRQREQANMESAAFCMETGQVRTGDGTKDTYVRMLQEIVRVTAPIAYGIAAEFDTVSSLVKGLEEGGPLRLEGVRKSANKDGAFSDRNIGQAVSRRIHKVFTGRDERSTDI</sequence>
<evidence type="ECO:0000256" key="2">
    <source>
        <dbReference type="ARBA" id="ARBA00004123"/>
    </source>
</evidence>
<evidence type="ECO:0000256" key="1">
    <source>
        <dbReference type="ARBA" id="ARBA00001946"/>
    </source>
</evidence>
<evidence type="ECO:0000256" key="5">
    <source>
        <dbReference type="ARBA" id="ARBA00022723"/>
    </source>
</evidence>
<keyword evidence="10" id="KW-0233">DNA recombination</keyword>
<evidence type="ECO:0000313" key="16">
    <source>
        <dbReference type="EMBL" id="EON99331.1"/>
    </source>
</evidence>
<evidence type="ECO:0000256" key="7">
    <source>
        <dbReference type="ARBA" id="ARBA00022763"/>
    </source>
</evidence>
<dbReference type="Pfam" id="PF02732">
    <property type="entry name" value="ERCC4"/>
    <property type="match status" value="1"/>
</dbReference>
<dbReference type="GO" id="GO:0003677">
    <property type="term" value="F:DNA binding"/>
    <property type="evidence" value="ECO:0007669"/>
    <property type="project" value="InterPro"/>
</dbReference>
<feature type="region of interest" description="Disordered" evidence="14">
    <location>
        <begin position="194"/>
        <end position="223"/>
    </location>
</feature>
<accession>R8BJ43</accession>
<evidence type="ECO:0000313" key="17">
    <source>
        <dbReference type="Proteomes" id="UP000014074"/>
    </source>
</evidence>
<evidence type="ECO:0000256" key="8">
    <source>
        <dbReference type="ARBA" id="ARBA00022801"/>
    </source>
</evidence>
<evidence type="ECO:0000256" key="6">
    <source>
        <dbReference type="ARBA" id="ARBA00022759"/>
    </source>
</evidence>